<proteinExistence type="predicted"/>
<evidence type="ECO:0000313" key="4">
    <source>
        <dbReference type="Proteomes" id="UP000681610"/>
    </source>
</evidence>
<dbReference type="Pfam" id="PF06250">
    <property type="entry name" value="YhcG_C"/>
    <property type="match status" value="1"/>
</dbReference>
<evidence type="ECO:0000313" key="3">
    <source>
        <dbReference type="EMBL" id="MBO1884320.1"/>
    </source>
</evidence>
<dbReference type="RefSeq" id="WP_208058838.1">
    <property type="nucleotide sequence ID" value="NZ_JAGDYP010000005.1"/>
</dbReference>
<dbReference type="InterPro" id="IPR009362">
    <property type="entry name" value="YhcG_C"/>
</dbReference>
<accession>A0ABS3PYH0</accession>
<feature type="domain" description="YhcG PDDEXK nuclease" evidence="1">
    <location>
        <begin position="214"/>
        <end position="374"/>
    </location>
</feature>
<dbReference type="Proteomes" id="UP000681610">
    <property type="component" value="Unassembled WGS sequence"/>
</dbReference>
<comment type="caution">
    <text evidence="3">The sequence shown here is derived from an EMBL/GenBank/DDBJ whole genome shotgun (WGS) entry which is preliminary data.</text>
</comment>
<evidence type="ECO:0000259" key="2">
    <source>
        <dbReference type="Pfam" id="PF17761"/>
    </source>
</evidence>
<dbReference type="PANTHER" id="PTHR30547">
    <property type="entry name" value="UNCHARACTERIZED PROTEIN YHCG-RELATED"/>
    <property type="match status" value="1"/>
</dbReference>
<keyword evidence="4" id="KW-1185">Reference proteome</keyword>
<evidence type="ECO:0000259" key="1">
    <source>
        <dbReference type="Pfam" id="PF06250"/>
    </source>
</evidence>
<dbReference type="InterPro" id="IPR011856">
    <property type="entry name" value="tRNA_endonuc-like_dom_sf"/>
</dbReference>
<feature type="domain" description="YhcG N-terminal" evidence="2">
    <location>
        <begin position="14"/>
        <end position="190"/>
    </location>
</feature>
<dbReference type="Gene3D" id="3.40.1350.10">
    <property type="match status" value="1"/>
</dbReference>
<dbReference type="InterPro" id="IPR041527">
    <property type="entry name" value="YhcG_N"/>
</dbReference>
<gene>
    <name evidence="3" type="ORF">J4N46_07765</name>
</gene>
<name>A0ABS3PYH0_9FLAO</name>
<dbReference type="EMBL" id="JAGDYP010000005">
    <property type="protein sequence ID" value="MBO1884320.1"/>
    <property type="molecule type" value="Genomic_DNA"/>
</dbReference>
<organism evidence="3 4">
    <name type="scientific">Capnocytophaga bilenii</name>
    <dbReference type="NCBI Taxonomy" id="2819369"/>
    <lineage>
        <taxon>Bacteria</taxon>
        <taxon>Pseudomonadati</taxon>
        <taxon>Bacteroidota</taxon>
        <taxon>Flavobacteriia</taxon>
        <taxon>Flavobacteriales</taxon>
        <taxon>Flavobacteriaceae</taxon>
        <taxon>Capnocytophaga</taxon>
    </lineage>
</organism>
<reference evidence="3 4" key="1">
    <citation type="submission" date="2021-03" db="EMBL/GenBank/DDBJ databases">
        <title>Isolation and description of Capnocytophaga bilenii sp. nov., a novel Capnocytophaga species, isolated from a gingivitis subject.</title>
        <authorList>
            <person name="Antezack A."/>
            <person name="Monnet-Corti V."/>
            <person name="La Scola B."/>
        </authorList>
    </citation>
    <scope>NUCLEOTIDE SEQUENCE [LARGE SCALE GENOMIC DNA]</scope>
    <source>
        <strain evidence="3 4">Marseille-Q4570</strain>
    </source>
</reference>
<dbReference type="Pfam" id="PF17761">
    <property type="entry name" value="DUF1016_N"/>
    <property type="match status" value="1"/>
</dbReference>
<protein>
    <submittedName>
        <fullName evidence="3">DUF1016 family protein</fullName>
    </submittedName>
</protein>
<sequence>MSDLVLYDAAVKVIKTAILQGQYEAAKDVNRVQLVLYFSIGKYLSKHTRNRSWGEGALVAISEQLRKELPGLRGFSGTQMKDMRRFYEAWEILDANLAVTTAELEKSNSTVATVELLSSDNEIDIFHTMQISNVTEFPVEDFFKVPFTHHSIIIGGTKDVRERYYYIHRTAEEHLGIRKLRQLIKEDAYKSQGYMPSNFARTINDPIEARRAVEMFKDEYLLDFINVEEIGQRESIDVDERVVEQKIVQNIKNFIMTFGRDFAFIGNQYHLEIYGVEQFPDLLFFNRELNAMVVVELKLGEFKTSYLGQLFGYLQILDDHVRKPHENSSIGIVLCQTANHSYAQYAVRDYTKPMGVATYKTLDDMPEKLRKALPDVNKMIEILKKKG</sequence>
<dbReference type="InterPro" id="IPR053148">
    <property type="entry name" value="PD-DEXK-like_domain"/>
</dbReference>
<dbReference type="PANTHER" id="PTHR30547:SF0">
    <property type="entry name" value="BLR8175 PROTEIN"/>
    <property type="match status" value="1"/>
</dbReference>